<dbReference type="PROSITE" id="PS00211">
    <property type="entry name" value="ABC_TRANSPORTER_1"/>
    <property type="match status" value="1"/>
</dbReference>
<dbReference type="InterPro" id="IPR050166">
    <property type="entry name" value="ABC_transporter_ATP-bind"/>
</dbReference>
<name>A0A2S6ALC6_9NOCA</name>
<keyword evidence="3 5" id="KW-0067">ATP-binding</keyword>
<dbReference type="InterPro" id="IPR027417">
    <property type="entry name" value="P-loop_NTPase"/>
</dbReference>
<dbReference type="InterPro" id="IPR003439">
    <property type="entry name" value="ABC_transporter-like_ATP-bd"/>
</dbReference>
<dbReference type="OrthoDB" id="4533303at2"/>
<sequence length="242" mass="25957">MSAGIGLRNISKSFVSKKNNTVQTVFEDFSLEVAPGELVSLVGASGTGKTTLLHLVAGLETADSGVIRVGANAAPARTGMVFQQPRLLDWLSVAKNIEIAAKSAGQSVAAVPDIIDAVGLSEYSEAYPSVLSGGQRQRAAVARAFAVDPDIILFDEPFSALDELTSRKLRLLLQTLLTERSVTGLLVTHNTLEAAFLSDRIVVLADRPARIVQDIRVTIPRPRSTEDSTLFDLHRDIITHLS</sequence>
<evidence type="ECO:0000256" key="3">
    <source>
        <dbReference type="ARBA" id="ARBA00022840"/>
    </source>
</evidence>
<dbReference type="InterPro" id="IPR017871">
    <property type="entry name" value="ABC_transporter-like_CS"/>
</dbReference>
<feature type="domain" description="ABC transporter" evidence="4">
    <location>
        <begin position="5"/>
        <end position="231"/>
    </location>
</feature>
<keyword evidence="2" id="KW-0547">Nucleotide-binding</keyword>
<protein>
    <submittedName>
        <fullName evidence="5">Nitrate/sulfonate/bicarbonate ABC transporter ATP-binding protein</fullName>
    </submittedName>
</protein>
<dbReference type="RefSeq" id="WP_104376686.1">
    <property type="nucleotide sequence ID" value="NZ_PSZC01000016.1"/>
</dbReference>
<evidence type="ECO:0000313" key="5">
    <source>
        <dbReference type="EMBL" id="PPJ36030.1"/>
    </source>
</evidence>
<dbReference type="Proteomes" id="UP000239874">
    <property type="component" value="Unassembled WGS sequence"/>
</dbReference>
<dbReference type="GO" id="GO:0005524">
    <property type="term" value="F:ATP binding"/>
    <property type="evidence" value="ECO:0007669"/>
    <property type="project" value="UniProtKB-KW"/>
</dbReference>
<dbReference type="Pfam" id="PF00005">
    <property type="entry name" value="ABC_tran"/>
    <property type="match status" value="1"/>
</dbReference>
<evidence type="ECO:0000256" key="1">
    <source>
        <dbReference type="ARBA" id="ARBA00022448"/>
    </source>
</evidence>
<dbReference type="InterPro" id="IPR003593">
    <property type="entry name" value="AAA+_ATPase"/>
</dbReference>
<dbReference type="Gene3D" id="3.40.50.300">
    <property type="entry name" value="P-loop containing nucleotide triphosphate hydrolases"/>
    <property type="match status" value="1"/>
</dbReference>
<evidence type="ECO:0000259" key="4">
    <source>
        <dbReference type="PROSITE" id="PS50893"/>
    </source>
</evidence>
<dbReference type="PANTHER" id="PTHR42788">
    <property type="entry name" value="TAURINE IMPORT ATP-BINDING PROTEIN-RELATED"/>
    <property type="match status" value="1"/>
</dbReference>
<dbReference type="SUPFAM" id="SSF52540">
    <property type="entry name" value="P-loop containing nucleoside triphosphate hydrolases"/>
    <property type="match status" value="1"/>
</dbReference>
<proteinExistence type="predicted"/>
<reference evidence="5 6" key="1">
    <citation type="submission" date="2018-02" db="EMBL/GenBank/DDBJ databases">
        <title>8 Nocardia nova and 1 Nocardia cyriacigeorgica strain used for evolution to TMP-SMX.</title>
        <authorList>
            <person name="Mehta H."/>
            <person name="Weng J."/>
            <person name="Shamoo Y."/>
        </authorList>
    </citation>
    <scope>NUCLEOTIDE SEQUENCE [LARGE SCALE GENOMIC DNA]</scope>
    <source>
        <strain evidence="5 6">MDA3139</strain>
    </source>
</reference>
<dbReference type="AlphaFoldDB" id="A0A2S6ALC6"/>
<dbReference type="SMART" id="SM00382">
    <property type="entry name" value="AAA"/>
    <property type="match status" value="1"/>
</dbReference>
<dbReference type="PROSITE" id="PS50893">
    <property type="entry name" value="ABC_TRANSPORTER_2"/>
    <property type="match status" value="1"/>
</dbReference>
<evidence type="ECO:0000256" key="2">
    <source>
        <dbReference type="ARBA" id="ARBA00022741"/>
    </source>
</evidence>
<dbReference type="PANTHER" id="PTHR42788:SF19">
    <property type="entry name" value="ALIPHATIC SULFONATES IMPORT ATP-BINDING PROTEIN SSUB 2"/>
    <property type="match status" value="1"/>
</dbReference>
<comment type="caution">
    <text evidence="5">The sequence shown here is derived from an EMBL/GenBank/DDBJ whole genome shotgun (WGS) entry which is preliminary data.</text>
</comment>
<gene>
    <name evidence="5" type="ORF">C5E45_21670</name>
</gene>
<organism evidence="5 6">
    <name type="scientific">Nocardia nova</name>
    <dbReference type="NCBI Taxonomy" id="37330"/>
    <lineage>
        <taxon>Bacteria</taxon>
        <taxon>Bacillati</taxon>
        <taxon>Actinomycetota</taxon>
        <taxon>Actinomycetes</taxon>
        <taxon>Mycobacteriales</taxon>
        <taxon>Nocardiaceae</taxon>
        <taxon>Nocardia</taxon>
    </lineage>
</organism>
<keyword evidence="1" id="KW-0813">Transport</keyword>
<accession>A0A2S6ALC6</accession>
<dbReference type="EMBL" id="PSZC01000016">
    <property type="protein sequence ID" value="PPJ36030.1"/>
    <property type="molecule type" value="Genomic_DNA"/>
</dbReference>
<dbReference type="GO" id="GO:0016887">
    <property type="term" value="F:ATP hydrolysis activity"/>
    <property type="evidence" value="ECO:0007669"/>
    <property type="project" value="InterPro"/>
</dbReference>
<evidence type="ECO:0000313" key="6">
    <source>
        <dbReference type="Proteomes" id="UP000239874"/>
    </source>
</evidence>